<evidence type="ECO:0000313" key="2">
    <source>
        <dbReference type="Proteomes" id="UP000789706"/>
    </source>
</evidence>
<sequence>NGEKEHIWITHDESTFHTYNEPHAMWGPKEEQPLRKKGLGLGVHVSDFLTKTNGPLKDDYKEACVTMVIDMRHDGFWDTKKLLEQVKRTINIFERTHPGCI</sequence>
<dbReference type="PANTHER" id="PTHR35871">
    <property type="entry name" value="EXPRESSED PROTEIN"/>
    <property type="match status" value="1"/>
</dbReference>
<accession>A0A9N9DTG2</accession>
<dbReference type="AlphaFoldDB" id="A0A9N9DTG2"/>
<dbReference type="EMBL" id="CAJVPK010006772">
    <property type="protein sequence ID" value="CAG8652782.1"/>
    <property type="molecule type" value="Genomic_DNA"/>
</dbReference>
<proteinExistence type="predicted"/>
<feature type="non-terminal residue" evidence="1">
    <location>
        <position position="1"/>
    </location>
</feature>
<protein>
    <submittedName>
        <fullName evidence="1">346_t:CDS:1</fullName>
    </submittedName>
</protein>
<keyword evidence="2" id="KW-1185">Reference proteome</keyword>
<dbReference type="PANTHER" id="PTHR35871:SF1">
    <property type="entry name" value="CXC1-LIKE CYSTEINE CLUSTER ASSOCIATED WITH KDZ TRANSPOSASES DOMAIN-CONTAINING PROTEIN"/>
    <property type="match status" value="1"/>
</dbReference>
<comment type="caution">
    <text evidence="1">The sequence shown here is derived from an EMBL/GenBank/DDBJ whole genome shotgun (WGS) entry which is preliminary data.</text>
</comment>
<dbReference type="OrthoDB" id="2418550at2759"/>
<dbReference type="Proteomes" id="UP000789706">
    <property type="component" value="Unassembled WGS sequence"/>
</dbReference>
<evidence type="ECO:0000313" key="1">
    <source>
        <dbReference type="EMBL" id="CAG8652782.1"/>
    </source>
</evidence>
<feature type="non-terminal residue" evidence="1">
    <location>
        <position position="101"/>
    </location>
</feature>
<organism evidence="1 2">
    <name type="scientific">Diversispora eburnea</name>
    <dbReference type="NCBI Taxonomy" id="1213867"/>
    <lineage>
        <taxon>Eukaryota</taxon>
        <taxon>Fungi</taxon>
        <taxon>Fungi incertae sedis</taxon>
        <taxon>Mucoromycota</taxon>
        <taxon>Glomeromycotina</taxon>
        <taxon>Glomeromycetes</taxon>
        <taxon>Diversisporales</taxon>
        <taxon>Diversisporaceae</taxon>
        <taxon>Diversispora</taxon>
    </lineage>
</organism>
<gene>
    <name evidence="1" type="ORF">DEBURN_LOCUS11510</name>
</gene>
<name>A0A9N9DTG2_9GLOM</name>
<reference evidence="1" key="1">
    <citation type="submission" date="2021-06" db="EMBL/GenBank/DDBJ databases">
        <authorList>
            <person name="Kallberg Y."/>
            <person name="Tangrot J."/>
            <person name="Rosling A."/>
        </authorList>
    </citation>
    <scope>NUCLEOTIDE SEQUENCE</scope>
    <source>
        <strain evidence="1">AZ414A</strain>
    </source>
</reference>